<dbReference type="Proteomes" id="UP000298677">
    <property type="component" value="Chromosome"/>
</dbReference>
<evidence type="ECO:0000256" key="1">
    <source>
        <dbReference type="SAM" id="Phobius"/>
    </source>
</evidence>
<name>A0A4D6XXU7_9GAMM</name>
<feature type="transmembrane region" description="Helical" evidence="1">
    <location>
        <begin position="110"/>
        <end position="130"/>
    </location>
</feature>
<organism evidence="2 3">
    <name type="scientific">Buchnera aphidicola</name>
    <name type="common">Anoecia oenotherae</name>
    <dbReference type="NCBI Taxonomy" id="1241833"/>
    <lineage>
        <taxon>Bacteria</taxon>
        <taxon>Pseudomonadati</taxon>
        <taxon>Pseudomonadota</taxon>
        <taxon>Gammaproteobacteria</taxon>
        <taxon>Enterobacterales</taxon>
        <taxon>Erwiniaceae</taxon>
        <taxon>Buchnera</taxon>
    </lineage>
</organism>
<accession>A0A4D6XXU7</accession>
<dbReference type="AlphaFoldDB" id="A0A4D6XXU7"/>
<keyword evidence="1" id="KW-0472">Membrane</keyword>
<evidence type="ECO:0000313" key="2">
    <source>
        <dbReference type="EMBL" id="QCI19304.1"/>
    </source>
</evidence>
<reference evidence="2 3" key="1">
    <citation type="submission" date="2018-10" db="EMBL/GenBank/DDBJ databases">
        <title>Comparative functional genomics of the obligate endosymbiont Buchnera aphidicola.</title>
        <authorList>
            <person name="Chong R.A."/>
        </authorList>
    </citation>
    <scope>NUCLEOTIDE SEQUENCE [LARGE SCALE GENOMIC DNA]</scope>
    <source>
        <strain evidence="2 3">Aoe</strain>
    </source>
</reference>
<sequence length="145" mass="17503">MYTFSIKSYESLFRWFIILINLILYTILFSIPNTIKKENILSQSVLLIHNNFFYLIILSIITYTIVYLPLSFWKKNNTIILQIIFITLFLIISLKNFQYTLQIINKYNNLFFQIPELIKLFFLIYISSYCSRKLTKKKMFGIYSN</sequence>
<keyword evidence="1" id="KW-1133">Transmembrane helix</keyword>
<protein>
    <submittedName>
        <fullName evidence="2">Uncharacterized protein</fullName>
    </submittedName>
</protein>
<proteinExistence type="predicted"/>
<evidence type="ECO:0000313" key="3">
    <source>
        <dbReference type="Proteomes" id="UP000298677"/>
    </source>
</evidence>
<gene>
    <name evidence="2" type="ORF">D9V65_00880</name>
</gene>
<feature type="transmembrane region" description="Helical" evidence="1">
    <location>
        <begin position="79"/>
        <end position="98"/>
    </location>
</feature>
<keyword evidence="3" id="KW-1185">Reference proteome</keyword>
<dbReference type="EMBL" id="CP033012">
    <property type="protein sequence ID" value="QCI19304.1"/>
    <property type="molecule type" value="Genomic_DNA"/>
</dbReference>
<keyword evidence="1" id="KW-0812">Transmembrane</keyword>
<feature type="transmembrane region" description="Helical" evidence="1">
    <location>
        <begin position="52"/>
        <end position="72"/>
    </location>
</feature>
<feature type="transmembrane region" description="Helical" evidence="1">
    <location>
        <begin position="12"/>
        <end position="32"/>
    </location>
</feature>